<dbReference type="OrthoDB" id="9810850at2"/>
<dbReference type="Proteomes" id="UP000031552">
    <property type="component" value="Unassembled WGS sequence"/>
</dbReference>
<keyword evidence="8" id="KW-0249">Electron transport</keyword>
<dbReference type="InterPro" id="IPR014206">
    <property type="entry name" value="Cyt_c_ubiqinol_oxidase_su3"/>
</dbReference>
<evidence type="ECO:0000259" key="19">
    <source>
        <dbReference type="PROSITE" id="PS50253"/>
    </source>
</evidence>
<dbReference type="InterPro" id="IPR013833">
    <property type="entry name" value="Cyt_c_oxidase_su3_a-hlx"/>
</dbReference>
<dbReference type="AlphaFoldDB" id="A0A090E438"/>
<protein>
    <recommendedName>
        <fullName evidence="4">Cytochrome bo(3) ubiquinol oxidase subunit 3</fullName>
    </recommendedName>
    <alternativeName>
        <fullName evidence="15">Cytochrome o ubiquinol oxidase subunit 3</fullName>
    </alternativeName>
    <alternativeName>
        <fullName evidence="13">Oxidase bo(3) subunit 3</fullName>
    </alternativeName>
    <alternativeName>
        <fullName evidence="16">Ubiquinol oxidase polypeptide III</fullName>
    </alternativeName>
    <alternativeName>
        <fullName evidence="14">Ubiquinol oxidase subunit 3</fullName>
    </alternativeName>
</protein>
<keyword evidence="6" id="KW-1003">Cell membrane</keyword>
<proteinExistence type="inferred from homology"/>
<keyword evidence="10 20" id="KW-0560">Oxidoreductase</keyword>
<evidence type="ECO:0000256" key="17">
    <source>
        <dbReference type="RuleBase" id="RU003376"/>
    </source>
</evidence>
<evidence type="ECO:0000256" key="16">
    <source>
        <dbReference type="ARBA" id="ARBA00032717"/>
    </source>
</evidence>
<comment type="caution">
    <text evidence="20">The sequence shown here is derived from an EMBL/GenBank/DDBJ whole genome shotgun (WGS) entry which is preliminary data.</text>
</comment>
<dbReference type="Gene3D" id="1.20.120.80">
    <property type="entry name" value="Cytochrome c oxidase, subunit III, four-helix bundle"/>
    <property type="match status" value="1"/>
</dbReference>
<dbReference type="eggNOG" id="COG1845">
    <property type="taxonomic scope" value="Bacteria"/>
</dbReference>
<keyword evidence="21" id="KW-1185">Reference proteome</keyword>
<dbReference type="FunFam" id="1.20.120.80:FF:000001">
    <property type="entry name" value="Cytochrome (Ubi)quinol oxidase subunit III"/>
    <property type="match status" value="1"/>
</dbReference>
<dbReference type="GO" id="GO:0019646">
    <property type="term" value="P:aerobic electron transport chain"/>
    <property type="evidence" value="ECO:0007669"/>
    <property type="project" value="InterPro"/>
</dbReference>
<evidence type="ECO:0000256" key="2">
    <source>
        <dbReference type="ARBA" id="ARBA00010581"/>
    </source>
</evidence>
<evidence type="ECO:0000256" key="1">
    <source>
        <dbReference type="ARBA" id="ARBA00004651"/>
    </source>
</evidence>
<accession>A0A090E438</accession>
<comment type="function">
    <text evidence="12">Cytochrome bo(3) ubiquinol terminal oxidase is the component of the aerobic respiratory chain of E.coli that predominates when cells are grown at high aeration. Has proton pump activity across the membrane in addition to electron transfer, pumping 2 protons/electron.</text>
</comment>
<evidence type="ECO:0000256" key="10">
    <source>
        <dbReference type="ARBA" id="ARBA00023002"/>
    </source>
</evidence>
<evidence type="ECO:0000313" key="20">
    <source>
        <dbReference type="EMBL" id="CDR35239.1"/>
    </source>
</evidence>
<dbReference type="PANTHER" id="PTHR11403">
    <property type="entry name" value="CYTOCHROME C OXIDASE SUBUNIT III"/>
    <property type="match status" value="1"/>
</dbReference>
<reference evidence="20" key="1">
    <citation type="submission" date="2013-12" db="EMBL/GenBank/DDBJ databases">
        <authorList>
            <person name="Linke B."/>
        </authorList>
    </citation>
    <scope>NUCLEOTIDE SEQUENCE [LARGE SCALE GENOMIC DNA]</scope>
    <source>
        <strain evidence="20">CRIB-18</strain>
    </source>
</reference>
<dbReference type="NCBIfam" id="TIGR02842">
    <property type="entry name" value="CyoC"/>
    <property type="match status" value="1"/>
</dbReference>
<feature type="transmembrane region" description="Helical" evidence="18">
    <location>
        <begin position="20"/>
        <end position="41"/>
    </location>
</feature>
<dbReference type="EMBL" id="CCEJ010000015">
    <property type="protein sequence ID" value="CDR35239.1"/>
    <property type="molecule type" value="Genomic_DNA"/>
</dbReference>
<dbReference type="CDD" id="cd02863">
    <property type="entry name" value="Ubiquinol_oxidase_III"/>
    <property type="match status" value="1"/>
</dbReference>
<feature type="transmembrane region" description="Helical" evidence="18">
    <location>
        <begin position="168"/>
        <end position="192"/>
    </location>
</feature>
<keyword evidence="11 18" id="KW-0472">Membrane</keyword>
<sequence length="195" mass="22172">MAIETTLENYETYDRTLFGFWTYLMTDCLLFATFFATYGVLHHNINGGPSAKEIFSLPYAFSETLILLLSSFISGLGLLSAYKRSKNQVLIFLSLTFLLGFAFLAMEGHEFSNLIQEGHTPRKSAFLSSYFTLVGTHGLHILSGLIWILVLGFQIVFQGITINTFRRLSCLTLFWHFLDVIWIFIFTIVYLMGAA</sequence>
<comment type="subcellular location">
    <subcellularLocation>
        <location evidence="1 17">Cell membrane</location>
        <topology evidence="1 17">Multi-pass membrane protein</topology>
    </subcellularLocation>
</comment>
<dbReference type="InterPro" id="IPR033946">
    <property type="entry name" value="Ubiquinol_oxase_su3_dom"/>
</dbReference>
<evidence type="ECO:0000256" key="18">
    <source>
        <dbReference type="SAM" id="Phobius"/>
    </source>
</evidence>
<organism evidence="20 21">
    <name type="scientific">Candidatus Criblamydia sequanensis CRIB-18</name>
    <dbReference type="NCBI Taxonomy" id="1437425"/>
    <lineage>
        <taxon>Bacteria</taxon>
        <taxon>Pseudomonadati</taxon>
        <taxon>Chlamydiota</taxon>
        <taxon>Chlamydiia</taxon>
        <taxon>Parachlamydiales</taxon>
        <taxon>Candidatus Criblamydiaceae</taxon>
        <taxon>Candidatus Criblamydia</taxon>
    </lineage>
</organism>
<dbReference type="STRING" id="1437425.CSEC_2433"/>
<evidence type="ECO:0000256" key="14">
    <source>
        <dbReference type="ARBA" id="ARBA00031884"/>
    </source>
</evidence>
<comment type="similarity">
    <text evidence="2 17">Belongs to the cytochrome c oxidase subunit 3 family.</text>
</comment>
<keyword evidence="9 18" id="KW-1133">Transmembrane helix</keyword>
<evidence type="ECO:0000256" key="13">
    <source>
        <dbReference type="ARBA" id="ARBA00030072"/>
    </source>
</evidence>
<gene>
    <name evidence="20" type="primary">cyoC</name>
    <name evidence="20" type="ORF">CSEC_2433</name>
</gene>
<dbReference type="RefSeq" id="WP_041018783.1">
    <property type="nucleotide sequence ID" value="NZ_CCEJ010000015.1"/>
</dbReference>
<keyword evidence="5" id="KW-0813">Transport</keyword>
<dbReference type="GO" id="GO:0004129">
    <property type="term" value="F:cytochrome-c oxidase activity"/>
    <property type="evidence" value="ECO:0007669"/>
    <property type="project" value="InterPro"/>
</dbReference>
<reference evidence="20" key="2">
    <citation type="submission" date="2014-09" db="EMBL/GenBank/DDBJ databases">
        <title>Criblamydia sequanensis harbors a mega-plasmid encoding arsenite resistance.</title>
        <authorList>
            <person name="Bertelli C."/>
            <person name="Goesmann A."/>
            <person name="Greub G."/>
        </authorList>
    </citation>
    <scope>NUCLEOTIDE SEQUENCE [LARGE SCALE GENOMIC DNA]</scope>
    <source>
        <strain evidence="20">CRIB-18</strain>
    </source>
</reference>
<dbReference type="GO" id="GO:0009486">
    <property type="term" value="F:cytochrome bo3 ubiquinol oxidase activity"/>
    <property type="evidence" value="ECO:0007669"/>
    <property type="project" value="InterPro"/>
</dbReference>
<evidence type="ECO:0000256" key="8">
    <source>
        <dbReference type="ARBA" id="ARBA00022982"/>
    </source>
</evidence>
<dbReference type="SUPFAM" id="SSF81452">
    <property type="entry name" value="Cytochrome c oxidase subunit III-like"/>
    <property type="match status" value="1"/>
</dbReference>
<dbReference type="Pfam" id="PF00510">
    <property type="entry name" value="COX3"/>
    <property type="match status" value="1"/>
</dbReference>
<feature type="transmembrane region" description="Helical" evidence="18">
    <location>
        <begin position="89"/>
        <end position="106"/>
    </location>
</feature>
<evidence type="ECO:0000256" key="11">
    <source>
        <dbReference type="ARBA" id="ARBA00023136"/>
    </source>
</evidence>
<evidence type="ECO:0000256" key="15">
    <source>
        <dbReference type="ARBA" id="ARBA00032189"/>
    </source>
</evidence>
<evidence type="ECO:0000256" key="9">
    <source>
        <dbReference type="ARBA" id="ARBA00022989"/>
    </source>
</evidence>
<name>A0A090E438_9BACT</name>
<comment type="subunit">
    <text evidence="3">Heterooctamer of two A chains, two B chains, two C chains and two D chains.</text>
</comment>
<evidence type="ECO:0000313" key="21">
    <source>
        <dbReference type="Proteomes" id="UP000031552"/>
    </source>
</evidence>
<dbReference type="PROSITE" id="PS50253">
    <property type="entry name" value="COX3"/>
    <property type="match status" value="1"/>
</dbReference>
<dbReference type="InterPro" id="IPR000298">
    <property type="entry name" value="Cyt_c_oxidase-like_su3"/>
</dbReference>
<feature type="transmembrane region" description="Helical" evidence="18">
    <location>
        <begin position="61"/>
        <end position="82"/>
    </location>
</feature>
<evidence type="ECO:0000256" key="4">
    <source>
        <dbReference type="ARBA" id="ARBA00014687"/>
    </source>
</evidence>
<keyword evidence="7 17" id="KW-0812">Transmembrane</keyword>
<evidence type="ECO:0000256" key="3">
    <source>
        <dbReference type="ARBA" id="ARBA00011700"/>
    </source>
</evidence>
<evidence type="ECO:0000256" key="12">
    <source>
        <dbReference type="ARBA" id="ARBA00025694"/>
    </source>
</evidence>
<dbReference type="PANTHER" id="PTHR11403:SF2">
    <property type="entry name" value="CYTOCHROME BO(3) UBIQUINOL OXIDASE SUBUNIT 3"/>
    <property type="match status" value="1"/>
</dbReference>
<dbReference type="InterPro" id="IPR024791">
    <property type="entry name" value="Cyt_c/ubiquinol_Oxase_su3"/>
</dbReference>
<dbReference type="GO" id="GO:0005886">
    <property type="term" value="C:plasma membrane"/>
    <property type="evidence" value="ECO:0007669"/>
    <property type="project" value="UniProtKB-SubCell"/>
</dbReference>
<dbReference type="InterPro" id="IPR035973">
    <property type="entry name" value="Cyt_c_oxidase_su3-like_sf"/>
</dbReference>
<evidence type="ECO:0000256" key="5">
    <source>
        <dbReference type="ARBA" id="ARBA00022448"/>
    </source>
</evidence>
<evidence type="ECO:0000256" key="7">
    <source>
        <dbReference type="ARBA" id="ARBA00022692"/>
    </source>
</evidence>
<feature type="transmembrane region" description="Helical" evidence="18">
    <location>
        <begin position="126"/>
        <end position="156"/>
    </location>
</feature>
<evidence type="ECO:0000256" key="6">
    <source>
        <dbReference type="ARBA" id="ARBA00022475"/>
    </source>
</evidence>
<feature type="domain" description="Heme-copper oxidase subunit III family profile" evidence="19">
    <location>
        <begin position="1"/>
        <end position="194"/>
    </location>
</feature>